<name>A0A0C3EGR2_9AGAM</name>
<evidence type="ECO:0000313" key="1">
    <source>
        <dbReference type="EMBL" id="KIM67499.1"/>
    </source>
</evidence>
<sequence>MDTLALSLFTDLSLQISDAVDLLSSRITGNRYSLETLMGVMGGEAILHRHNVKSLFFRDIKEMSPSDVAMQAWAACLVAIISDTMSIPRIDTLKLTQKQLASLAKIARDGDLLESSKPTFAKNDVGPDFSVKKDKVNLTCERFRTRIRISDNQVCSFLSR</sequence>
<accession>A0A0C3EGR2</accession>
<evidence type="ECO:0000313" key="2">
    <source>
        <dbReference type="Proteomes" id="UP000053989"/>
    </source>
</evidence>
<dbReference type="Proteomes" id="UP000053989">
    <property type="component" value="Unassembled WGS sequence"/>
</dbReference>
<dbReference type="HOGENOM" id="CLU_1653172_0_0_1"/>
<gene>
    <name evidence="1" type="ORF">SCLCIDRAFT_1106295</name>
</gene>
<organism evidence="1 2">
    <name type="scientific">Scleroderma citrinum Foug A</name>
    <dbReference type="NCBI Taxonomy" id="1036808"/>
    <lineage>
        <taxon>Eukaryota</taxon>
        <taxon>Fungi</taxon>
        <taxon>Dikarya</taxon>
        <taxon>Basidiomycota</taxon>
        <taxon>Agaricomycotina</taxon>
        <taxon>Agaricomycetes</taxon>
        <taxon>Agaricomycetidae</taxon>
        <taxon>Boletales</taxon>
        <taxon>Sclerodermatineae</taxon>
        <taxon>Sclerodermataceae</taxon>
        <taxon>Scleroderma</taxon>
    </lineage>
</organism>
<dbReference type="OrthoDB" id="2635767at2759"/>
<reference evidence="1 2" key="1">
    <citation type="submission" date="2014-04" db="EMBL/GenBank/DDBJ databases">
        <authorList>
            <consortium name="DOE Joint Genome Institute"/>
            <person name="Kuo A."/>
            <person name="Kohler A."/>
            <person name="Nagy L.G."/>
            <person name="Floudas D."/>
            <person name="Copeland A."/>
            <person name="Barry K.W."/>
            <person name="Cichocki N."/>
            <person name="Veneault-Fourrey C."/>
            <person name="LaButti K."/>
            <person name="Lindquist E.A."/>
            <person name="Lipzen A."/>
            <person name="Lundell T."/>
            <person name="Morin E."/>
            <person name="Murat C."/>
            <person name="Sun H."/>
            <person name="Tunlid A."/>
            <person name="Henrissat B."/>
            <person name="Grigoriev I.V."/>
            <person name="Hibbett D.S."/>
            <person name="Martin F."/>
            <person name="Nordberg H.P."/>
            <person name="Cantor M.N."/>
            <person name="Hua S.X."/>
        </authorList>
    </citation>
    <scope>NUCLEOTIDE SEQUENCE [LARGE SCALE GENOMIC DNA]</scope>
    <source>
        <strain evidence="1 2">Foug A</strain>
    </source>
</reference>
<proteinExistence type="predicted"/>
<keyword evidence="2" id="KW-1185">Reference proteome</keyword>
<protein>
    <submittedName>
        <fullName evidence="1">Uncharacterized protein</fullName>
    </submittedName>
</protein>
<dbReference type="EMBL" id="KN822012">
    <property type="protein sequence ID" value="KIM67499.1"/>
    <property type="molecule type" value="Genomic_DNA"/>
</dbReference>
<dbReference type="STRING" id="1036808.A0A0C3EGR2"/>
<reference evidence="2" key="2">
    <citation type="submission" date="2015-01" db="EMBL/GenBank/DDBJ databases">
        <title>Evolutionary Origins and Diversification of the Mycorrhizal Mutualists.</title>
        <authorList>
            <consortium name="DOE Joint Genome Institute"/>
            <consortium name="Mycorrhizal Genomics Consortium"/>
            <person name="Kohler A."/>
            <person name="Kuo A."/>
            <person name="Nagy L.G."/>
            <person name="Floudas D."/>
            <person name="Copeland A."/>
            <person name="Barry K.W."/>
            <person name="Cichocki N."/>
            <person name="Veneault-Fourrey C."/>
            <person name="LaButti K."/>
            <person name="Lindquist E.A."/>
            <person name="Lipzen A."/>
            <person name="Lundell T."/>
            <person name="Morin E."/>
            <person name="Murat C."/>
            <person name="Riley R."/>
            <person name="Ohm R."/>
            <person name="Sun H."/>
            <person name="Tunlid A."/>
            <person name="Henrissat B."/>
            <person name="Grigoriev I.V."/>
            <person name="Hibbett D.S."/>
            <person name="Martin F."/>
        </authorList>
    </citation>
    <scope>NUCLEOTIDE SEQUENCE [LARGE SCALE GENOMIC DNA]</scope>
    <source>
        <strain evidence="2">Foug A</strain>
    </source>
</reference>
<dbReference type="AlphaFoldDB" id="A0A0C3EGR2"/>
<dbReference type="InParanoid" id="A0A0C3EGR2"/>